<evidence type="ECO:0000313" key="2">
    <source>
        <dbReference type="EMBL" id="VDM41382.1"/>
    </source>
</evidence>
<evidence type="ECO:0000313" key="3">
    <source>
        <dbReference type="Proteomes" id="UP000050794"/>
    </source>
</evidence>
<dbReference type="EMBL" id="UYWY01020373">
    <property type="protein sequence ID" value="VDM41382.1"/>
    <property type="molecule type" value="Genomic_DNA"/>
</dbReference>
<name>A0A183UNJ1_TOXCA</name>
<reference evidence="2 3" key="2">
    <citation type="submission" date="2018-11" db="EMBL/GenBank/DDBJ databases">
        <authorList>
            <consortium name="Pathogen Informatics"/>
        </authorList>
    </citation>
    <scope>NUCLEOTIDE SEQUENCE [LARGE SCALE GENOMIC DNA]</scope>
</reference>
<organism evidence="3 4">
    <name type="scientific">Toxocara canis</name>
    <name type="common">Canine roundworm</name>
    <dbReference type="NCBI Taxonomy" id="6265"/>
    <lineage>
        <taxon>Eukaryota</taxon>
        <taxon>Metazoa</taxon>
        <taxon>Ecdysozoa</taxon>
        <taxon>Nematoda</taxon>
        <taxon>Chromadorea</taxon>
        <taxon>Rhabditida</taxon>
        <taxon>Spirurina</taxon>
        <taxon>Ascaridomorpha</taxon>
        <taxon>Ascaridoidea</taxon>
        <taxon>Toxocaridae</taxon>
        <taxon>Toxocara</taxon>
    </lineage>
</organism>
<dbReference type="AlphaFoldDB" id="A0A183UNJ1"/>
<evidence type="ECO:0000256" key="1">
    <source>
        <dbReference type="SAM" id="MobiDB-lite"/>
    </source>
</evidence>
<accession>A0A183UNJ1</accession>
<keyword evidence="3" id="KW-1185">Reference proteome</keyword>
<gene>
    <name evidence="2" type="ORF">TCNE_LOCUS10061</name>
</gene>
<proteinExistence type="predicted"/>
<dbReference type="WBParaSite" id="TCNE_0001006101-mRNA-1">
    <property type="protein sequence ID" value="TCNE_0001006101-mRNA-1"/>
    <property type="gene ID" value="TCNE_0001006101"/>
</dbReference>
<reference evidence="4" key="1">
    <citation type="submission" date="2016-06" db="UniProtKB">
        <authorList>
            <consortium name="WormBaseParasite"/>
        </authorList>
    </citation>
    <scope>IDENTIFICATION</scope>
</reference>
<protein>
    <submittedName>
        <fullName evidence="4">ZC3H14</fullName>
    </submittedName>
</protein>
<feature type="region of interest" description="Disordered" evidence="1">
    <location>
        <begin position="1"/>
        <end position="45"/>
    </location>
</feature>
<sequence length="112" mass="12353">MRRRRRSTDTNGMSASPGTPPGPRVSFDKSAASGPPPTTSNRLAGLSDLDFQKALQASLRQRRTSLPVSSNALLINKPAVCFFKTNFYKWATKKAQRPVLSQRFLYLAVNAI</sequence>
<evidence type="ECO:0000313" key="4">
    <source>
        <dbReference type="WBParaSite" id="TCNE_0001006101-mRNA-1"/>
    </source>
</evidence>
<dbReference type="Proteomes" id="UP000050794">
    <property type="component" value="Unassembled WGS sequence"/>
</dbReference>